<dbReference type="GO" id="GO:0008483">
    <property type="term" value="F:transaminase activity"/>
    <property type="evidence" value="ECO:0007669"/>
    <property type="project" value="UniProtKB-KW"/>
</dbReference>
<dbReference type="Proteomes" id="UP000562929">
    <property type="component" value="Unassembled WGS sequence"/>
</dbReference>
<dbReference type="Pfam" id="PF01063">
    <property type="entry name" value="Aminotran_4"/>
    <property type="match status" value="1"/>
</dbReference>
<dbReference type="AlphaFoldDB" id="A0A8H4QCM4"/>
<sequence>MNHFDVDGPSSFSISSKSMADPPFSLLTSLRYDLNLERIFSSVPGQTSWNYDRPSSLYMLDFHRDRLLRAAKHWGWIEATEKLSGHKGLYELERLALEAIGAHESNPKRLRILVTREADISFQIFDTPAQPLENLYPRRLIPPGQIPGADEPRLTTPCFKLVVDGGATRRSEFTHFKTTRRAVYDSARQRAGICPGDLKEVLILSADDRCVMEGSITTPYFWRKERWVTPPFLRASSRQGGSGGHDGTSRRWALERGLAVEEAISVESLVGGEECWLSNGVSGFQRAIVCLDEDGWMTHAGFTTST</sequence>
<dbReference type="OrthoDB" id="5288718at2759"/>
<dbReference type="Gene3D" id="3.20.10.10">
    <property type="entry name" value="D-amino Acid Aminotransferase, subunit A, domain 2"/>
    <property type="match status" value="1"/>
</dbReference>
<comment type="caution">
    <text evidence="1">The sequence shown here is derived from an EMBL/GenBank/DDBJ whole genome shotgun (WGS) entry which is preliminary data.</text>
</comment>
<keyword evidence="2" id="KW-1185">Reference proteome</keyword>
<dbReference type="InterPro" id="IPR043132">
    <property type="entry name" value="BCAT-like_C"/>
</dbReference>
<dbReference type="InterPro" id="IPR001544">
    <property type="entry name" value="Aminotrans_IV"/>
</dbReference>
<gene>
    <name evidence="1" type="ORF">GQ602_000704</name>
</gene>
<organism evidence="1 2">
    <name type="scientific">Ophiocordyceps camponoti-floridani</name>
    <dbReference type="NCBI Taxonomy" id="2030778"/>
    <lineage>
        <taxon>Eukaryota</taxon>
        <taxon>Fungi</taxon>
        <taxon>Dikarya</taxon>
        <taxon>Ascomycota</taxon>
        <taxon>Pezizomycotina</taxon>
        <taxon>Sordariomycetes</taxon>
        <taxon>Hypocreomycetidae</taxon>
        <taxon>Hypocreales</taxon>
        <taxon>Ophiocordycipitaceae</taxon>
        <taxon>Ophiocordyceps</taxon>
    </lineage>
</organism>
<dbReference type="SUPFAM" id="SSF56752">
    <property type="entry name" value="D-aminoacid aminotransferase-like PLP-dependent enzymes"/>
    <property type="match status" value="1"/>
</dbReference>
<protein>
    <submittedName>
        <fullName evidence="1">Aminotransferase, class IV</fullName>
    </submittedName>
</protein>
<proteinExistence type="predicted"/>
<dbReference type="InterPro" id="IPR036038">
    <property type="entry name" value="Aminotransferase-like"/>
</dbReference>
<keyword evidence="1" id="KW-0808">Transferase</keyword>
<dbReference type="EMBL" id="JAACLJ010000001">
    <property type="protein sequence ID" value="KAF4595091.1"/>
    <property type="molecule type" value="Genomic_DNA"/>
</dbReference>
<accession>A0A8H4QCM4</accession>
<reference evidence="1 2" key="1">
    <citation type="journal article" date="2020" name="G3 (Bethesda)">
        <title>Genetic Underpinnings of Host Manipulation by Ophiocordyceps as Revealed by Comparative Transcriptomics.</title>
        <authorList>
            <person name="Will I."/>
            <person name="Das B."/>
            <person name="Trinh T."/>
            <person name="Brachmann A."/>
            <person name="Ohm R.A."/>
            <person name="de Bekker C."/>
        </authorList>
    </citation>
    <scope>NUCLEOTIDE SEQUENCE [LARGE SCALE GENOMIC DNA]</scope>
    <source>
        <strain evidence="1 2">EC05</strain>
    </source>
</reference>
<keyword evidence="1" id="KW-0032">Aminotransferase</keyword>
<name>A0A8H4QCM4_9HYPO</name>
<evidence type="ECO:0000313" key="1">
    <source>
        <dbReference type="EMBL" id="KAF4595091.1"/>
    </source>
</evidence>
<evidence type="ECO:0000313" key="2">
    <source>
        <dbReference type="Proteomes" id="UP000562929"/>
    </source>
</evidence>